<feature type="transmembrane region" description="Helical" evidence="6">
    <location>
        <begin position="15"/>
        <end position="36"/>
    </location>
</feature>
<dbReference type="InterPro" id="IPR028014">
    <property type="entry name" value="TMEM255"/>
</dbReference>
<dbReference type="Proteomes" id="UP000515152">
    <property type="component" value="Chromosome 22"/>
</dbReference>
<dbReference type="KEGG" id="char:105899154"/>
<dbReference type="GO" id="GO:0016020">
    <property type="term" value="C:membrane"/>
    <property type="evidence" value="ECO:0007669"/>
    <property type="project" value="UniProtKB-SubCell"/>
</dbReference>
<evidence type="ECO:0000313" key="8">
    <source>
        <dbReference type="RefSeq" id="XP_031415248.2"/>
    </source>
</evidence>
<keyword evidence="7" id="KW-1185">Reference proteome</keyword>
<dbReference type="GeneID" id="105899154"/>
<comment type="subcellular location">
    <subcellularLocation>
        <location evidence="1">Membrane</location>
        <topology evidence="1">Multi-pass membrane protein</topology>
    </subcellularLocation>
</comment>
<keyword evidence="5 6" id="KW-0472">Membrane</keyword>
<sequence>MSHVVPPDALRRRTLCLVLGVLLLSLLIVATGLYVSTATESLNTTGCPSGFVFVFASILSLLGLSLRGNRQQLLRAAIFFFSLGIIVSSISLVLDGYFILPSIDVRPIRAGRCQFYSSGRGFIYENHYSTVPCRGLTESCFMMVRSGTCYCCDLYDCANGGYLDKHYEFVGVQGCQEVLFVYRLIWVVAGLNLLVLVLGLLASAMLGNIKALVRERMLEQIQGDLRANVQIAQEISA</sequence>
<protein>
    <submittedName>
        <fullName evidence="8">Transmembrane protein 255B-like</fullName>
    </submittedName>
</protein>
<dbReference type="OrthoDB" id="10432611at2759"/>
<comment type="similarity">
    <text evidence="2">Belongs to the TMEM255 family.</text>
</comment>
<evidence type="ECO:0000256" key="2">
    <source>
        <dbReference type="ARBA" id="ARBA00007903"/>
    </source>
</evidence>
<accession>A0A6P8EGW1</accession>
<keyword evidence="3 6" id="KW-0812">Transmembrane</keyword>
<reference evidence="8" key="1">
    <citation type="submission" date="2025-08" db="UniProtKB">
        <authorList>
            <consortium name="RefSeq"/>
        </authorList>
    </citation>
    <scope>IDENTIFICATION</scope>
</reference>
<evidence type="ECO:0000256" key="3">
    <source>
        <dbReference type="ARBA" id="ARBA00022692"/>
    </source>
</evidence>
<evidence type="ECO:0000256" key="1">
    <source>
        <dbReference type="ARBA" id="ARBA00004141"/>
    </source>
</evidence>
<dbReference type="RefSeq" id="XP_031415248.2">
    <property type="nucleotide sequence ID" value="XM_031559388.2"/>
</dbReference>
<dbReference type="PANTHER" id="PTHR33721">
    <property type="entry name" value="TRANSMEMBRANE PROTEIN 255B-LIKE"/>
    <property type="match status" value="1"/>
</dbReference>
<keyword evidence="4 6" id="KW-1133">Transmembrane helix</keyword>
<gene>
    <name evidence="8" type="primary">LOC105899154</name>
</gene>
<evidence type="ECO:0000256" key="6">
    <source>
        <dbReference type="SAM" id="Phobius"/>
    </source>
</evidence>
<evidence type="ECO:0000313" key="7">
    <source>
        <dbReference type="Proteomes" id="UP000515152"/>
    </source>
</evidence>
<dbReference type="Pfam" id="PF14967">
    <property type="entry name" value="FAM70"/>
    <property type="match status" value="1"/>
</dbReference>
<proteinExistence type="inferred from homology"/>
<feature type="transmembrane region" description="Helical" evidence="6">
    <location>
        <begin position="78"/>
        <end position="100"/>
    </location>
</feature>
<evidence type="ECO:0000256" key="5">
    <source>
        <dbReference type="ARBA" id="ARBA00023136"/>
    </source>
</evidence>
<dbReference type="PANTHER" id="PTHR33721:SF4">
    <property type="entry name" value="TRANSMEMBRANE PROTEIN 255B"/>
    <property type="match status" value="1"/>
</dbReference>
<feature type="transmembrane region" description="Helical" evidence="6">
    <location>
        <begin position="48"/>
        <end position="66"/>
    </location>
</feature>
<evidence type="ECO:0000256" key="4">
    <source>
        <dbReference type="ARBA" id="ARBA00022989"/>
    </source>
</evidence>
<dbReference type="AlphaFoldDB" id="A0A6P8EGW1"/>
<name>A0A6P8EGW1_CLUHA</name>
<feature type="transmembrane region" description="Helical" evidence="6">
    <location>
        <begin position="184"/>
        <end position="207"/>
    </location>
</feature>
<organism evidence="7 8">
    <name type="scientific">Clupea harengus</name>
    <name type="common">Atlantic herring</name>
    <dbReference type="NCBI Taxonomy" id="7950"/>
    <lineage>
        <taxon>Eukaryota</taxon>
        <taxon>Metazoa</taxon>
        <taxon>Chordata</taxon>
        <taxon>Craniata</taxon>
        <taxon>Vertebrata</taxon>
        <taxon>Euteleostomi</taxon>
        <taxon>Actinopterygii</taxon>
        <taxon>Neopterygii</taxon>
        <taxon>Teleostei</taxon>
        <taxon>Clupei</taxon>
        <taxon>Clupeiformes</taxon>
        <taxon>Clupeoidei</taxon>
        <taxon>Clupeidae</taxon>
        <taxon>Clupea</taxon>
    </lineage>
</organism>